<gene>
    <name evidence="1" type="ORF">MU0050_003913</name>
</gene>
<sequence length="213" mass="23054">MSQPAGPPKRLWQRMTLARWRKTGLVAVLAVTAAFGGLEEADHVTPVALGATYDTGALVITPRSVEVTTTLPWIMTTLAPECRFVVLDATVTNTADEAAPMPTSVLLTGTASDCTTTRDPGVTDAVVLADVPNNFAGALRVRHNQSVPIAEPGFTEEMQLAWVVPDAELRQVSDLTFRLRDLSHAYSTFRISRQWLTDEDHYGQVSVPNPVAA</sequence>
<evidence type="ECO:0000313" key="2">
    <source>
        <dbReference type="Proteomes" id="UP001190466"/>
    </source>
</evidence>
<reference evidence="1 2" key="1">
    <citation type="submission" date="2023-08" db="EMBL/GenBank/DDBJ databases">
        <authorList>
            <person name="Folkvardsen B D."/>
            <person name="Norman A."/>
        </authorList>
    </citation>
    <scope>NUCLEOTIDE SEQUENCE [LARGE SCALE GENOMIC DNA]</scope>
    <source>
        <strain evidence="1 2">Mu0050</strain>
    </source>
</reference>
<dbReference type="EMBL" id="OY726395">
    <property type="protein sequence ID" value="CAJ1585787.1"/>
    <property type="molecule type" value="Genomic_DNA"/>
</dbReference>
<evidence type="ECO:0008006" key="3">
    <source>
        <dbReference type="Google" id="ProtNLM"/>
    </source>
</evidence>
<protein>
    <recommendedName>
        <fullName evidence="3">DUF4352 domain-containing protein</fullName>
    </recommendedName>
</protein>
<dbReference type="Proteomes" id="UP001190466">
    <property type="component" value="Chromosome"/>
</dbReference>
<name>A0ABM9MI57_9MYCO</name>
<organism evidence="1 2">
    <name type="scientific">[Mycobacterium] wendilense</name>
    <dbReference type="NCBI Taxonomy" id="3064284"/>
    <lineage>
        <taxon>Bacteria</taxon>
        <taxon>Bacillati</taxon>
        <taxon>Actinomycetota</taxon>
        <taxon>Actinomycetes</taxon>
        <taxon>Mycobacteriales</taxon>
        <taxon>Mycobacteriaceae</taxon>
        <taxon>Mycolicibacter</taxon>
    </lineage>
</organism>
<dbReference type="RefSeq" id="WP_316511888.1">
    <property type="nucleotide sequence ID" value="NZ_OY726395.1"/>
</dbReference>
<evidence type="ECO:0000313" key="1">
    <source>
        <dbReference type="EMBL" id="CAJ1585787.1"/>
    </source>
</evidence>
<accession>A0ABM9MI57</accession>
<proteinExistence type="predicted"/>
<keyword evidence="2" id="KW-1185">Reference proteome</keyword>